<reference evidence="1 2" key="2">
    <citation type="submission" date="2019-10" db="EMBL/GenBank/DDBJ databases">
        <title>Thermopilla bonchosmolovskayae gen. nov., sp. nov., a moderately thermophilic Chloroflexi bacterium from a Chukotka hot spring (Arctic, Russia), representing a novel classis Thermopillaia, which include previously uncultivated lineage OLB14.</title>
        <authorList>
            <person name="Kochetkova T.V."/>
            <person name="Zayulina K.S."/>
            <person name="Zhigarkov V.S."/>
            <person name="Minaev N.V."/>
            <person name="Novikov A."/>
            <person name="Toshchakov S.V."/>
            <person name="Elcheninov A.G."/>
            <person name="Kublanov I.V."/>
        </authorList>
    </citation>
    <scope>NUCLEOTIDE SEQUENCE [LARGE SCALE GENOMIC DNA]</scope>
    <source>
        <strain evidence="1 2">3753O</strain>
    </source>
</reference>
<proteinExistence type="predicted"/>
<sequence>MSELHHLRTMALPAALAAAAAAFVLVSLVAEGETPAPIELRSPPSLEQMQRDTAHLPGEKVFVIDPPPSEPAAATTSGPYRFLGPGFTGLLGVHQAFPVPAQGHRSADPAFLSASPLYLPLEQELPGWTLVGVHTGDGDSNTVLQQVFRNGSGDTIRITRIYRAYLPIDVLEPRTGPGATMRLERMTVDGLPAYALVRTPASPMPRPWTYLSFVDGPIETVIDAEGFNLEQALDLAKRIRGQETAATRAGSQPPGARS</sequence>
<evidence type="ECO:0000313" key="1">
    <source>
        <dbReference type="EMBL" id="QFG03340.1"/>
    </source>
</evidence>
<accession>A0ABX6C531</accession>
<keyword evidence="2" id="KW-1185">Reference proteome</keyword>
<evidence type="ECO:0000313" key="2">
    <source>
        <dbReference type="Proteomes" id="UP000326331"/>
    </source>
</evidence>
<name>A0ABX6C531_9CHLR</name>
<reference evidence="1 2" key="1">
    <citation type="submission" date="2019-08" db="EMBL/GenBank/DDBJ databases">
        <authorList>
            <person name="Toschakov S.V."/>
        </authorList>
    </citation>
    <scope>NUCLEOTIDE SEQUENCE [LARGE SCALE GENOMIC DNA]</scope>
    <source>
        <strain evidence="1 2">3753O</strain>
    </source>
</reference>
<dbReference type="RefSeq" id="WP_158067303.1">
    <property type="nucleotide sequence ID" value="NZ_CP042829.1"/>
</dbReference>
<protein>
    <submittedName>
        <fullName evidence="1">Uncharacterized protein</fullName>
    </submittedName>
</protein>
<dbReference type="EMBL" id="CP042829">
    <property type="protein sequence ID" value="QFG03340.1"/>
    <property type="molecule type" value="Genomic_DNA"/>
</dbReference>
<gene>
    <name evidence="1" type="ORF">Tbon_08530</name>
</gene>
<organism evidence="1 2">
    <name type="scientific">Tepidiforma bonchosmolovskayae</name>
    <dbReference type="NCBI Taxonomy" id="2601677"/>
    <lineage>
        <taxon>Bacteria</taxon>
        <taxon>Bacillati</taxon>
        <taxon>Chloroflexota</taxon>
        <taxon>Tepidiformia</taxon>
        <taxon>Tepidiformales</taxon>
        <taxon>Tepidiformaceae</taxon>
        <taxon>Tepidiforma</taxon>
    </lineage>
</organism>
<dbReference type="Proteomes" id="UP000326331">
    <property type="component" value="Chromosome"/>
</dbReference>